<dbReference type="AlphaFoldDB" id="A0A3E3E5Y7"/>
<sequence>MLKIETIPVLRKGKDQFKKFKLAKYTKSLFGMFSGAETNVTIKAENNMVSIPIDRFGKDILIIPIDENHFKTIVSIFISNHFLGWIKGGYFYETYLFYNYRYPSLL</sequence>
<accession>A0A3E3E5Y7</accession>
<organism evidence="1 2">
    <name type="scientific">Faecalicoccus pleomorphus</name>
    <dbReference type="NCBI Taxonomy" id="1323"/>
    <lineage>
        <taxon>Bacteria</taxon>
        <taxon>Bacillati</taxon>
        <taxon>Bacillota</taxon>
        <taxon>Erysipelotrichia</taxon>
        <taxon>Erysipelotrichales</taxon>
        <taxon>Erysipelotrichaceae</taxon>
        <taxon>Faecalicoccus</taxon>
    </lineage>
</organism>
<evidence type="ECO:0000313" key="2">
    <source>
        <dbReference type="Proteomes" id="UP000260721"/>
    </source>
</evidence>
<gene>
    <name evidence="1" type="ORF">DXC78_03985</name>
</gene>
<dbReference type="EMBL" id="QUSK01000007">
    <property type="protein sequence ID" value="RGD77094.1"/>
    <property type="molecule type" value="Genomic_DNA"/>
</dbReference>
<dbReference type="Proteomes" id="UP000260721">
    <property type="component" value="Unassembled WGS sequence"/>
</dbReference>
<evidence type="ECO:0000313" key="1">
    <source>
        <dbReference type="EMBL" id="RGD77094.1"/>
    </source>
</evidence>
<name>A0A3E3E5Y7_9FIRM</name>
<dbReference type="RefSeq" id="WP_117445837.1">
    <property type="nucleotide sequence ID" value="NZ_CALCIP010000023.1"/>
</dbReference>
<reference evidence="1 2" key="1">
    <citation type="submission" date="2018-08" db="EMBL/GenBank/DDBJ databases">
        <title>A genome reference for cultivated species of the human gut microbiota.</title>
        <authorList>
            <person name="Zou Y."/>
            <person name="Xue W."/>
            <person name="Luo G."/>
        </authorList>
    </citation>
    <scope>NUCLEOTIDE SEQUENCE [LARGE SCALE GENOMIC DNA]</scope>
    <source>
        <strain evidence="1 2">TF08-11</strain>
    </source>
</reference>
<protein>
    <submittedName>
        <fullName evidence="1">Uncharacterized protein</fullName>
    </submittedName>
</protein>
<proteinExistence type="predicted"/>
<comment type="caution">
    <text evidence="1">The sequence shown here is derived from an EMBL/GenBank/DDBJ whole genome shotgun (WGS) entry which is preliminary data.</text>
</comment>